<gene>
    <name evidence="1" type="ORF">S01H4_29266</name>
</gene>
<reference evidence="1" key="1">
    <citation type="journal article" date="2014" name="Front. Microbiol.">
        <title>High frequency of phylogenetically diverse reductive dehalogenase-homologous genes in deep subseafloor sedimentary metagenomes.</title>
        <authorList>
            <person name="Kawai M."/>
            <person name="Futagami T."/>
            <person name="Toyoda A."/>
            <person name="Takaki Y."/>
            <person name="Nishi S."/>
            <person name="Hori S."/>
            <person name="Arai W."/>
            <person name="Tsubouchi T."/>
            <person name="Morono Y."/>
            <person name="Uchiyama I."/>
            <person name="Ito T."/>
            <person name="Fujiyama A."/>
            <person name="Inagaki F."/>
            <person name="Takami H."/>
        </authorList>
    </citation>
    <scope>NUCLEOTIDE SEQUENCE</scope>
    <source>
        <strain evidence="1">Expedition CK06-06</strain>
    </source>
</reference>
<name>X1B0V9_9ZZZZ</name>
<sequence length="47" mass="5516">DLKKVKRFPAPIVIRHKDHYLICYLDSHYQLADTEIAISFVEGKSKE</sequence>
<proteinExistence type="predicted"/>
<dbReference type="AlphaFoldDB" id="X1B0V9"/>
<dbReference type="EMBL" id="BART01014864">
    <property type="protein sequence ID" value="GAG77923.1"/>
    <property type="molecule type" value="Genomic_DNA"/>
</dbReference>
<evidence type="ECO:0000313" key="1">
    <source>
        <dbReference type="EMBL" id="GAG77923.1"/>
    </source>
</evidence>
<accession>X1B0V9</accession>
<comment type="caution">
    <text evidence="1">The sequence shown here is derived from an EMBL/GenBank/DDBJ whole genome shotgun (WGS) entry which is preliminary data.</text>
</comment>
<organism evidence="1">
    <name type="scientific">marine sediment metagenome</name>
    <dbReference type="NCBI Taxonomy" id="412755"/>
    <lineage>
        <taxon>unclassified sequences</taxon>
        <taxon>metagenomes</taxon>
        <taxon>ecological metagenomes</taxon>
    </lineage>
</organism>
<feature type="non-terminal residue" evidence="1">
    <location>
        <position position="1"/>
    </location>
</feature>
<protein>
    <submittedName>
        <fullName evidence="1">Uncharacterized protein</fullName>
    </submittedName>
</protein>